<dbReference type="Pfam" id="PF05623">
    <property type="entry name" value="DUF789"/>
    <property type="match status" value="1"/>
</dbReference>
<comment type="caution">
    <text evidence="1">The sequence shown here is derived from an EMBL/GenBank/DDBJ whole genome shotgun (WGS) entry which is preliminary data.</text>
</comment>
<dbReference type="Proteomes" id="UP000823775">
    <property type="component" value="Unassembled WGS sequence"/>
</dbReference>
<gene>
    <name evidence="1" type="ORF">HAX54_022672</name>
</gene>
<reference evidence="1 2" key="1">
    <citation type="journal article" date="2021" name="BMC Genomics">
        <title>Datura genome reveals duplications of psychoactive alkaloid biosynthetic genes and high mutation rate following tissue culture.</title>
        <authorList>
            <person name="Rajewski A."/>
            <person name="Carter-House D."/>
            <person name="Stajich J."/>
            <person name="Litt A."/>
        </authorList>
    </citation>
    <scope>NUCLEOTIDE SEQUENCE [LARGE SCALE GENOMIC DNA]</scope>
    <source>
        <strain evidence="1">AR-01</strain>
    </source>
</reference>
<dbReference type="EMBL" id="JACEIK010000274">
    <property type="protein sequence ID" value="MCD7453916.1"/>
    <property type="molecule type" value="Genomic_DNA"/>
</dbReference>
<name>A0ABS8S471_DATST</name>
<dbReference type="PANTHER" id="PTHR32010">
    <property type="entry name" value="PHOTOSYSTEM II STABILITY/ASSEMBLY FACTOR HCF136, CHLOROPLASTIC"/>
    <property type="match status" value="1"/>
</dbReference>
<dbReference type="PANTHER" id="PTHR32010:SF18">
    <property type="entry name" value="DUF789 FAMILY PROTEIN"/>
    <property type="match status" value="1"/>
</dbReference>
<accession>A0ABS8S471</accession>
<dbReference type="InterPro" id="IPR008507">
    <property type="entry name" value="DUF789"/>
</dbReference>
<proteinExistence type="predicted"/>
<protein>
    <submittedName>
        <fullName evidence="1">Uncharacterized protein</fullName>
    </submittedName>
</protein>
<evidence type="ECO:0000313" key="2">
    <source>
        <dbReference type="Proteomes" id="UP000823775"/>
    </source>
</evidence>
<evidence type="ECO:0000313" key="1">
    <source>
        <dbReference type="EMBL" id="MCD7453916.1"/>
    </source>
</evidence>
<keyword evidence="2" id="KW-1185">Reference proteome</keyword>
<organism evidence="1 2">
    <name type="scientific">Datura stramonium</name>
    <name type="common">Jimsonweed</name>
    <name type="synonym">Common thornapple</name>
    <dbReference type="NCBI Taxonomy" id="4076"/>
    <lineage>
        <taxon>Eukaryota</taxon>
        <taxon>Viridiplantae</taxon>
        <taxon>Streptophyta</taxon>
        <taxon>Embryophyta</taxon>
        <taxon>Tracheophyta</taxon>
        <taxon>Spermatophyta</taxon>
        <taxon>Magnoliopsida</taxon>
        <taxon>eudicotyledons</taxon>
        <taxon>Gunneridae</taxon>
        <taxon>Pentapetalae</taxon>
        <taxon>asterids</taxon>
        <taxon>lamiids</taxon>
        <taxon>Solanales</taxon>
        <taxon>Solanaceae</taxon>
        <taxon>Solanoideae</taxon>
        <taxon>Datureae</taxon>
        <taxon>Datura</taxon>
    </lineage>
</organism>
<sequence>MTRKSDNYVGKVPNASTVYAAVSDTGNNTPTIRYQKKNVQYASSQPYSNPEACSGNMKAKGGVPITVSSDDQIVEHQSNLLCRSAIFHNPTKQRGKHFAMGRECGKMDLKVSPSGQIKLEHDPLSKLWMRQELKNSELPKLDRPCLSVGMLAQPESGSWTSNNITEEQPASKCQPTISSSLNMVMNVGKTVENIKALPGVLEENCKNAAASKLLISGDKAQTFCGPQNDICWAVNEAHGAQLAAEAIEMDTGCPVAEFEKLLHSASPVICPSVNIHTCQTCIRAQGAPLCRHEIPNISLGNLWQWYEKPANYGLEVKAEEQYGIGRLKFCAYFVPFLSAIQLFKYIDLADSRVNKISGSQPVVDLPTILSILLPRPHVEKSSSSQKRNVVSASRSFSDCSVTDLHHPPVESNRLSDHNVELLFEYFEYEQPQNRKPLFEKIQDLVTSSCGVFGDPSVLQSARLPDLHPHSWFAVAWYPIYRIPRGDFRAAFLTYHSLGHYVHSGHGCLVSPIVGLQSYNAQGECWFQPRQYSTDHLKEVNLHSDPPSVLRDRLKTLEQTASLMSRAVRTNGAETLVNWHSDYEFFLSRRC</sequence>